<keyword evidence="4" id="KW-0963">Cytoplasm</keyword>
<gene>
    <name evidence="13" type="ORF">WR25_11013</name>
</gene>
<keyword evidence="7" id="KW-0067">ATP-binding</keyword>
<feature type="domain" description="GS catalytic" evidence="12">
    <location>
        <begin position="140"/>
        <end position="427"/>
    </location>
</feature>
<evidence type="ECO:0000313" key="13">
    <source>
        <dbReference type="EMBL" id="PAV68250.1"/>
    </source>
</evidence>
<dbReference type="GO" id="GO:0006542">
    <property type="term" value="P:glutamine biosynthetic process"/>
    <property type="evidence" value="ECO:0007669"/>
    <property type="project" value="InterPro"/>
</dbReference>
<evidence type="ECO:0000259" key="11">
    <source>
        <dbReference type="PROSITE" id="PS51986"/>
    </source>
</evidence>
<evidence type="ECO:0000256" key="6">
    <source>
        <dbReference type="ARBA" id="ARBA00022741"/>
    </source>
</evidence>
<dbReference type="FunFam" id="3.30.590.10:FF:000011">
    <property type="entry name" value="Glutamine synthetase"/>
    <property type="match status" value="1"/>
</dbReference>
<dbReference type="STRING" id="2018661.A0A2A2K2Y8"/>
<dbReference type="Gene3D" id="3.30.590.10">
    <property type="entry name" value="Glutamine synthetase/guanido kinase, catalytic domain"/>
    <property type="match status" value="1"/>
</dbReference>
<evidence type="ECO:0000256" key="10">
    <source>
        <dbReference type="SAM" id="MobiDB-lite"/>
    </source>
</evidence>
<dbReference type="SUPFAM" id="SSF55931">
    <property type="entry name" value="Glutamine synthetase/guanido kinase"/>
    <property type="match status" value="1"/>
</dbReference>
<dbReference type="PROSITE" id="PS51986">
    <property type="entry name" value="GS_BETA_GRASP"/>
    <property type="match status" value="1"/>
</dbReference>
<sequence length="427" mass="47797">MLLRICRQLPPTIRSFSSSLPASSSFNAPIPLARPSVQLNQQIPVYNDNILATYVWIDGTGEHLREKTRTLKGKGKFNEPKDFPNWAFDGSSTGQASKGSNSDMQLVPAVVYPDPLLGSDHRLILCEVLDVDLKPAANNHRKSCEEAMRKIKDHDPWFGMEQEYLLTDRTGRPLGWPENGFPLPQGHYYCGIGGDRVFGRELVNEHYRACLAAGLQIFGINAEVTPGQWEFQVGNCLGISMGDQLWMARYLLYRVAEMFGVAVTLHPKPAITSGDWNGAGCHCNFSTKQMREEGGIKYIEMAIENLSKTHAEAIRMSDVHGGNDNKLRLSGKHETSSIDKFTWGVADRSASIRITRGVSLAKKGDPHFGRVDYLEALIRLLLCLPVYITLQTLTTHLLFHLPFLCRVQLSYIIHIDSTYSAHQNIEL</sequence>
<reference evidence="13 14" key="1">
    <citation type="journal article" date="2017" name="Curr. Biol.">
        <title>Genome architecture and evolution of a unichromosomal asexual nematode.</title>
        <authorList>
            <person name="Fradin H."/>
            <person name="Zegar C."/>
            <person name="Gutwein M."/>
            <person name="Lucas J."/>
            <person name="Kovtun M."/>
            <person name="Corcoran D."/>
            <person name="Baugh L.R."/>
            <person name="Kiontke K."/>
            <person name="Gunsalus K."/>
            <person name="Fitch D.H."/>
            <person name="Piano F."/>
        </authorList>
    </citation>
    <scope>NUCLEOTIDE SEQUENCE [LARGE SCALE GENOMIC DNA]</scope>
    <source>
        <strain evidence="13">PF1309</strain>
    </source>
</reference>
<evidence type="ECO:0000313" key="14">
    <source>
        <dbReference type="Proteomes" id="UP000218231"/>
    </source>
</evidence>
<dbReference type="AlphaFoldDB" id="A0A2A2K2Y8"/>
<dbReference type="PROSITE" id="PS00180">
    <property type="entry name" value="GLNA_1"/>
    <property type="match status" value="1"/>
</dbReference>
<proteinExistence type="inferred from homology"/>
<comment type="caution">
    <text evidence="13">The sequence shown here is derived from an EMBL/GenBank/DDBJ whole genome shotgun (WGS) entry which is preliminary data.</text>
</comment>
<accession>A0A2A2K2Y8</accession>
<evidence type="ECO:0000256" key="2">
    <source>
        <dbReference type="ARBA" id="ARBA00009897"/>
    </source>
</evidence>
<name>A0A2A2K2Y8_9BILA</name>
<evidence type="ECO:0000256" key="9">
    <source>
        <dbReference type="RuleBase" id="RU000384"/>
    </source>
</evidence>
<dbReference type="OrthoDB" id="1936100at2759"/>
<protein>
    <recommendedName>
        <fullName evidence="3">glutamine synthetase</fullName>
        <ecNumber evidence="3">6.3.1.2</ecNumber>
    </recommendedName>
</protein>
<dbReference type="InterPro" id="IPR008146">
    <property type="entry name" value="Gln_synth_cat_dom"/>
</dbReference>
<organism evidence="13 14">
    <name type="scientific">Diploscapter pachys</name>
    <dbReference type="NCBI Taxonomy" id="2018661"/>
    <lineage>
        <taxon>Eukaryota</taxon>
        <taxon>Metazoa</taxon>
        <taxon>Ecdysozoa</taxon>
        <taxon>Nematoda</taxon>
        <taxon>Chromadorea</taxon>
        <taxon>Rhabditida</taxon>
        <taxon>Rhabditina</taxon>
        <taxon>Rhabditomorpha</taxon>
        <taxon>Rhabditoidea</taxon>
        <taxon>Rhabditidae</taxon>
        <taxon>Diploscapter</taxon>
    </lineage>
</organism>
<dbReference type="GO" id="GO:0005737">
    <property type="term" value="C:cytoplasm"/>
    <property type="evidence" value="ECO:0007669"/>
    <property type="project" value="UniProtKB-SubCell"/>
</dbReference>
<dbReference type="InterPro" id="IPR027302">
    <property type="entry name" value="Gln_synth_N_conserv_site"/>
</dbReference>
<dbReference type="GO" id="GO:0005524">
    <property type="term" value="F:ATP binding"/>
    <property type="evidence" value="ECO:0007669"/>
    <property type="project" value="UniProtKB-KW"/>
</dbReference>
<dbReference type="SUPFAM" id="SSF54368">
    <property type="entry name" value="Glutamine synthetase, N-terminal domain"/>
    <property type="match status" value="1"/>
</dbReference>
<evidence type="ECO:0000256" key="3">
    <source>
        <dbReference type="ARBA" id="ARBA00012937"/>
    </source>
</evidence>
<dbReference type="EC" id="6.3.1.2" evidence="3"/>
<dbReference type="Pfam" id="PF00120">
    <property type="entry name" value="Gln-synt_C"/>
    <property type="match status" value="1"/>
</dbReference>
<evidence type="ECO:0000256" key="8">
    <source>
        <dbReference type="PROSITE-ProRule" id="PRU01330"/>
    </source>
</evidence>
<dbReference type="InterPro" id="IPR036651">
    <property type="entry name" value="Gln_synt_N_sf"/>
</dbReference>
<dbReference type="PROSITE" id="PS51987">
    <property type="entry name" value="GS_CATALYTIC"/>
    <property type="match status" value="1"/>
</dbReference>
<evidence type="ECO:0000256" key="4">
    <source>
        <dbReference type="ARBA" id="ARBA00022490"/>
    </source>
</evidence>
<keyword evidence="6" id="KW-0547">Nucleotide-binding</keyword>
<evidence type="ECO:0000256" key="5">
    <source>
        <dbReference type="ARBA" id="ARBA00022598"/>
    </source>
</evidence>
<keyword evidence="14" id="KW-1185">Reference proteome</keyword>
<dbReference type="SMART" id="SM01230">
    <property type="entry name" value="Gln-synt_C"/>
    <property type="match status" value="1"/>
</dbReference>
<comment type="subcellular location">
    <subcellularLocation>
        <location evidence="1">Cytoplasm</location>
    </subcellularLocation>
</comment>
<evidence type="ECO:0000256" key="7">
    <source>
        <dbReference type="ARBA" id="ARBA00022840"/>
    </source>
</evidence>
<dbReference type="GO" id="GO:0004356">
    <property type="term" value="F:glutamine synthetase activity"/>
    <property type="evidence" value="ECO:0007669"/>
    <property type="project" value="UniProtKB-EC"/>
</dbReference>
<dbReference type="InterPro" id="IPR014746">
    <property type="entry name" value="Gln_synth/guanido_kin_cat_dom"/>
</dbReference>
<evidence type="ECO:0000256" key="1">
    <source>
        <dbReference type="ARBA" id="ARBA00004496"/>
    </source>
</evidence>
<evidence type="ECO:0000259" key="12">
    <source>
        <dbReference type="PROSITE" id="PS51987"/>
    </source>
</evidence>
<dbReference type="PANTHER" id="PTHR20852:SF96">
    <property type="entry name" value="GLUTAMINE SYNTHETASE-RELATED"/>
    <property type="match status" value="1"/>
</dbReference>
<dbReference type="Proteomes" id="UP000218231">
    <property type="component" value="Unassembled WGS sequence"/>
</dbReference>
<dbReference type="InterPro" id="IPR050292">
    <property type="entry name" value="Glutamine_Synthetase"/>
</dbReference>
<dbReference type="PANTHER" id="PTHR20852">
    <property type="entry name" value="GLUTAMINE SYNTHETASE"/>
    <property type="match status" value="1"/>
</dbReference>
<comment type="similarity">
    <text evidence="2 8 9">Belongs to the glutamine synthetase family.</text>
</comment>
<feature type="region of interest" description="Disordered" evidence="10">
    <location>
        <begin position="82"/>
        <end position="101"/>
    </location>
</feature>
<keyword evidence="5" id="KW-0436">Ligase</keyword>
<feature type="domain" description="GS beta-grasp" evidence="11">
    <location>
        <begin position="50"/>
        <end position="133"/>
    </location>
</feature>
<dbReference type="InterPro" id="IPR008147">
    <property type="entry name" value="Gln_synt_N"/>
</dbReference>
<feature type="compositionally biased region" description="Polar residues" evidence="10">
    <location>
        <begin position="90"/>
        <end position="101"/>
    </location>
</feature>
<dbReference type="EMBL" id="LIAE01009784">
    <property type="protein sequence ID" value="PAV68250.1"/>
    <property type="molecule type" value="Genomic_DNA"/>
</dbReference>
<dbReference type="Gene3D" id="3.10.20.70">
    <property type="entry name" value="Glutamine synthetase, N-terminal domain"/>
    <property type="match status" value="1"/>
</dbReference>